<dbReference type="EMBL" id="CP059541">
    <property type="protein sequence ID" value="QMT19146.1"/>
    <property type="molecule type" value="Genomic_DNA"/>
</dbReference>
<keyword evidence="2" id="KW-0614">Plasmid</keyword>
<protein>
    <submittedName>
        <fullName evidence="2">Uncharacterized protein</fullName>
    </submittedName>
</protein>
<reference evidence="2 3" key="1">
    <citation type="submission" date="2020-07" db="EMBL/GenBank/DDBJ databases">
        <title>Screening of a cold-adapted Planococcus bacterium producing protease in traditional shrimp paste and protease identification by genome sequencing.</title>
        <authorList>
            <person name="Gao R."/>
            <person name="Leng W."/>
            <person name="Chu Q."/>
            <person name="Wu X."/>
            <person name="Liu H."/>
            <person name="Li X."/>
        </authorList>
    </citation>
    <scope>NUCLEOTIDE SEQUENCE [LARGE SCALE GENOMIC DNA]</scope>
    <source>
        <strain evidence="2 3">XJ11</strain>
        <plasmid evidence="2 3">unnamed1</plasmid>
    </source>
</reference>
<gene>
    <name evidence="2" type="ORF">H1Q58_16305</name>
</gene>
<evidence type="ECO:0000256" key="1">
    <source>
        <dbReference type="SAM" id="Phobius"/>
    </source>
</evidence>
<geneLocation type="plasmid" evidence="2 3">
    <name>unnamed1</name>
</geneLocation>
<keyword evidence="1" id="KW-0472">Membrane</keyword>
<dbReference type="AlphaFoldDB" id="A0A7D7ML00"/>
<keyword evidence="1" id="KW-1133">Transmembrane helix</keyword>
<dbReference type="Proteomes" id="UP000514716">
    <property type="component" value="Plasmid unnamed1"/>
</dbReference>
<evidence type="ECO:0000313" key="3">
    <source>
        <dbReference type="Proteomes" id="UP000514716"/>
    </source>
</evidence>
<proteinExistence type="predicted"/>
<evidence type="ECO:0000313" key="2">
    <source>
        <dbReference type="EMBL" id="QMT19146.1"/>
    </source>
</evidence>
<feature type="transmembrane region" description="Helical" evidence="1">
    <location>
        <begin position="21"/>
        <end position="39"/>
    </location>
</feature>
<name>A0A7D7ML00_PLAMR</name>
<sequence length="308" mass="35698">MEVLKLLESKEGGIVIKNFKWIVVMLLVLTILIFFYTSIVRDENHIVKVNPQYGIFSWSSEEVTGNKVQLISDLREYKFDRVFQSFSSQLTDEEIDSFVLEVTSNNIDVYSLIGTPEWALDPSGQEMVERLERVVRVNHSLSKDHQIKGVVVDVEPYVMDDFDWEDVSTQASYLSGLRQLYQAAEDNGLELIVVVPYFYDTKGYKKLVNTIISEAATELAVMNYYRDKEIDHLDHEARQAKTAGKPITTIYEFKRPGEHGLTHKNSYYNEGYTAAIENGNRLIEHYKDQRVNIAYHDYHAFREVIENE</sequence>
<keyword evidence="3" id="KW-1185">Reference proteome</keyword>
<accession>A0A7D7ML00</accession>
<dbReference type="KEGG" id="pdec:H1Q58_16305"/>
<dbReference type="RefSeq" id="WP_182093534.1">
    <property type="nucleotide sequence ID" value="NZ_CP059541.1"/>
</dbReference>
<keyword evidence="1" id="KW-0812">Transmembrane</keyword>
<organism evidence="2 3">
    <name type="scientific">Planococcus maritimus</name>
    <dbReference type="NCBI Taxonomy" id="192421"/>
    <lineage>
        <taxon>Bacteria</taxon>
        <taxon>Bacillati</taxon>
        <taxon>Bacillota</taxon>
        <taxon>Bacilli</taxon>
        <taxon>Bacillales</taxon>
        <taxon>Caryophanaceae</taxon>
        <taxon>Planococcus</taxon>
    </lineage>
</organism>